<dbReference type="InterPro" id="IPR003814">
    <property type="entry name" value="FmdEsu_dom"/>
</dbReference>
<name>A0A6G7PXI8_9BACT</name>
<evidence type="ECO:0000313" key="3">
    <source>
        <dbReference type="Proteomes" id="UP000502179"/>
    </source>
</evidence>
<reference evidence="2 3" key="1">
    <citation type="submission" date="2020-02" db="EMBL/GenBank/DDBJ databases">
        <title>Genome analysis of Thermosulfuriphilus ammonigenes ST65T, an anaerobic thermophilic chemolithoautotrophic bacterium isolated from a deep-sea hydrothermal vent.</title>
        <authorList>
            <person name="Slobodkina G."/>
            <person name="Allioux M."/>
            <person name="Merkel A."/>
            <person name="Alain K."/>
            <person name="Jebbar M."/>
            <person name="Slobodkin A."/>
        </authorList>
    </citation>
    <scope>NUCLEOTIDE SEQUENCE [LARGE SCALE GENOMIC DNA]</scope>
    <source>
        <strain evidence="2 3">ST65</strain>
    </source>
</reference>
<proteinExistence type="predicted"/>
<gene>
    <name evidence="2" type="ORF">G4V39_09030</name>
</gene>
<dbReference type="Pfam" id="PF02663">
    <property type="entry name" value="FmdE"/>
    <property type="match status" value="1"/>
</dbReference>
<dbReference type="AlphaFoldDB" id="A0A6G7PXI8"/>
<keyword evidence="3" id="KW-1185">Reference proteome</keyword>
<dbReference type="KEGG" id="tav:G4V39_09030"/>
<protein>
    <recommendedName>
        <fullName evidence="1">Formylmethanofuran dehydrogenase subunit E domain-containing protein</fullName>
    </recommendedName>
</protein>
<dbReference type="Proteomes" id="UP000502179">
    <property type="component" value="Chromosome"/>
</dbReference>
<dbReference type="EMBL" id="CP048877">
    <property type="protein sequence ID" value="QIJ72404.1"/>
    <property type="molecule type" value="Genomic_DNA"/>
</dbReference>
<feature type="domain" description="Formylmethanofuran dehydrogenase subunit E" evidence="1">
    <location>
        <begin position="16"/>
        <end position="143"/>
    </location>
</feature>
<sequence length="157" mass="18171">MIWVPLELKILAEKVGFLSPEVAIGWRVGDLFRRELIRQDKKIEDHMVVSYNGLLGNQVLSLMGFRLMVEDLGEHVYSLCDSQGQPRLMVSVRLRHLLPEEGFIQLEKRIAHLEAEPAEREEYLLALDRWVSQIILASDGELFRREKADQDYLCLAP</sequence>
<evidence type="ECO:0000259" key="1">
    <source>
        <dbReference type="Pfam" id="PF02663"/>
    </source>
</evidence>
<organism evidence="2 3">
    <name type="scientific">Thermosulfuriphilus ammonigenes</name>
    <dbReference type="NCBI Taxonomy" id="1936021"/>
    <lineage>
        <taxon>Bacteria</taxon>
        <taxon>Pseudomonadati</taxon>
        <taxon>Thermodesulfobacteriota</taxon>
        <taxon>Thermodesulfobacteria</taxon>
        <taxon>Thermodesulfobacteriales</taxon>
        <taxon>Thermodesulfobacteriaceae</taxon>
        <taxon>Thermosulfuriphilus</taxon>
    </lineage>
</organism>
<accession>A0A6G7PXI8</accession>
<dbReference type="RefSeq" id="WP_166032621.1">
    <property type="nucleotide sequence ID" value="NZ_CP048877.1"/>
</dbReference>
<evidence type="ECO:0000313" key="2">
    <source>
        <dbReference type="EMBL" id="QIJ72404.1"/>
    </source>
</evidence>